<name>A0A7J9LEL6_GOSSC</name>
<feature type="domain" description="DUF4283" evidence="1">
    <location>
        <begin position="123"/>
        <end position="181"/>
    </location>
</feature>
<dbReference type="InterPro" id="IPR025558">
    <property type="entry name" value="DUF4283"/>
</dbReference>
<organism evidence="2 3">
    <name type="scientific">Gossypium schwendimanii</name>
    <name type="common">Cotton</name>
    <dbReference type="NCBI Taxonomy" id="34291"/>
    <lineage>
        <taxon>Eukaryota</taxon>
        <taxon>Viridiplantae</taxon>
        <taxon>Streptophyta</taxon>
        <taxon>Embryophyta</taxon>
        <taxon>Tracheophyta</taxon>
        <taxon>Spermatophyta</taxon>
        <taxon>Magnoliopsida</taxon>
        <taxon>eudicotyledons</taxon>
        <taxon>Gunneridae</taxon>
        <taxon>Pentapetalae</taxon>
        <taxon>rosids</taxon>
        <taxon>malvids</taxon>
        <taxon>Malvales</taxon>
        <taxon>Malvaceae</taxon>
        <taxon>Malvoideae</taxon>
        <taxon>Gossypium</taxon>
    </lineage>
</organism>
<evidence type="ECO:0000259" key="1">
    <source>
        <dbReference type="Pfam" id="PF14111"/>
    </source>
</evidence>
<reference evidence="2 3" key="1">
    <citation type="journal article" date="2019" name="Genome Biol. Evol.">
        <title>Insights into the evolution of the New World diploid cottons (Gossypium, subgenus Houzingenia) based on genome sequencing.</title>
        <authorList>
            <person name="Grover C.E."/>
            <person name="Arick M.A. 2nd"/>
            <person name="Thrash A."/>
            <person name="Conover J.L."/>
            <person name="Sanders W.S."/>
            <person name="Peterson D.G."/>
            <person name="Frelichowski J.E."/>
            <person name="Scheffler J.A."/>
            <person name="Scheffler B.E."/>
            <person name="Wendel J.F."/>
        </authorList>
    </citation>
    <scope>NUCLEOTIDE SEQUENCE [LARGE SCALE GENOMIC DNA]</scope>
    <source>
        <strain evidence="2">1</strain>
        <tissue evidence="2">Leaf</tissue>
    </source>
</reference>
<dbReference type="Proteomes" id="UP000593576">
    <property type="component" value="Unassembled WGS sequence"/>
</dbReference>
<dbReference type="EMBL" id="JABFAF010000006">
    <property type="protein sequence ID" value="MBA0857101.1"/>
    <property type="molecule type" value="Genomic_DNA"/>
</dbReference>
<keyword evidence="3" id="KW-1185">Reference proteome</keyword>
<dbReference type="Pfam" id="PF14111">
    <property type="entry name" value="DUF4283"/>
    <property type="match status" value="1"/>
</dbReference>
<dbReference type="OrthoDB" id="985711at2759"/>
<evidence type="ECO:0000313" key="2">
    <source>
        <dbReference type="EMBL" id="MBA0857101.1"/>
    </source>
</evidence>
<sequence length="182" mass="19883">MAFNGVLVVINQLAGQLAPDWAYLTSTPAFIADHSYRSFSDPSLILLCYSTQFDFDFGILVNDGDAKYGCGGGVDGKIIGMEKKKVSGSKMADVEGDFQGLSLKDAEEEEAVRLEEYVSSTGESLENYLVGTFLTSSVVNFSSMKATLVNVWHPIRGIAISGLSDGRFLYRLFHKVDADRIE</sequence>
<protein>
    <recommendedName>
        <fullName evidence="1">DUF4283 domain-containing protein</fullName>
    </recommendedName>
</protein>
<gene>
    <name evidence="2" type="ORF">Goshw_007511</name>
</gene>
<proteinExistence type="predicted"/>
<dbReference type="AlphaFoldDB" id="A0A7J9LEL6"/>
<accession>A0A7J9LEL6</accession>
<evidence type="ECO:0000313" key="3">
    <source>
        <dbReference type="Proteomes" id="UP000593576"/>
    </source>
</evidence>
<comment type="caution">
    <text evidence="2">The sequence shown here is derived from an EMBL/GenBank/DDBJ whole genome shotgun (WGS) entry which is preliminary data.</text>
</comment>